<accession>A0A085Z5E3</accession>
<dbReference type="EMBL" id="JPRP01000001">
    <property type="protein sequence ID" value="KFE99656.1"/>
    <property type="molecule type" value="Genomic_DNA"/>
</dbReference>
<reference evidence="3 4" key="1">
    <citation type="submission" date="2014-07" db="EMBL/GenBank/DDBJ databases">
        <title>Genome of Chryseobacterium formosense LMG 24722.</title>
        <authorList>
            <person name="Pipes S.E."/>
            <person name="Stropko S.J."/>
            <person name="Newman J.D."/>
        </authorList>
    </citation>
    <scope>NUCLEOTIDE SEQUENCE [LARGE SCALE GENOMIC DNA]</scope>
    <source>
        <strain evidence="3 4">LMG 24722</strain>
    </source>
</reference>
<dbReference type="OrthoDB" id="1420916at2"/>
<keyword evidence="1" id="KW-1133">Transmembrane helix</keyword>
<proteinExistence type="predicted"/>
<dbReference type="STRING" id="236814.IX39_03050"/>
<keyword evidence="1" id="KW-0472">Membrane</keyword>
<comment type="caution">
    <text evidence="3">The sequence shown here is derived from an EMBL/GenBank/DDBJ whole genome shotgun (WGS) entry which is preliminary data.</text>
</comment>
<evidence type="ECO:0000313" key="4">
    <source>
        <dbReference type="Proteomes" id="UP000028713"/>
    </source>
</evidence>
<name>A0A085Z5E3_9FLAO</name>
<organism evidence="3 4">
    <name type="scientific">Chryseobacterium formosense</name>
    <dbReference type="NCBI Taxonomy" id="236814"/>
    <lineage>
        <taxon>Bacteria</taxon>
        <taxon>Pseudomonadati</taxon>
        <taxon>Bacteroidota</taxon>
        <taxon>Flavobacteriia</taxon>
        <taxon>Flavobacteriales</taxon>
        <taxon>Weeksellaceae</taxon>
        <taxon>Chryseobacterium group</taxon>
        <taxon>Chryseobacterium</taxon>
    </lineage>
</organism>
<dbReference type="GO" id="GO:0005886">
    <property type="term" value="C:plasma membrane"/>
    <property type="evidence" value="ECO:0007669"/>
    <property type="project" value="InterPro"/>
</dbReference>
<feature type="domain" description="Anti-sigma K factor RskA C-terminal" evidence="2">
    <location>
        <begin position="116"/>
        <end position="265"/>
    </location>
</feature>
<keyword evidence="4" id="KW-1185">Reference proteome</keyword>
<dbReference type="InterPro" id="IPR018764">
    <property type="entry name" value="RskA_C"/>
</dbReference>
<dbReference type="PANTHER" id="PTHR37461:SF1">
    <property type="entry name" value="ANTI-SIGMA-K FACTOR RSKA"/>
    <property type="match status" value="1"/>
</dbReference>
<dbReference type="AlphaFoldDB" id="A0A085Z5E3"/>
<evidence type="ECO:0000259" key="2">
    <source>
        <dbReference type="Pfam" id="PF10099"/>
    </source>
</evidence>
<dbReference type="GO" id="GO:0016989">
    <property type="term" value="F:sigma factor antagonist activity"/>
    <property type="evidence" value="ECO:0007669"/>
    <property type="project" value="TreeGrafter"/>
</dbReference>
<dbReference type="RefSeq" id="WP_034673369.1">
    <property type="nucleotide sequence ID" value="NZ_FPAP01000004.1"/>
</dbReference>
<dbReference type="PANTHER" id="PTHR37461">
    <property type="entry name" value="ANTI-SIGMA-K FACTOR RSKA"/>
    <property type="match status" value="1"/>
</dbReference>
<sequence>MNTQEYISSGILEAYILGTASKEESGILECVMIHNAEVRAAFEEAQKILEDFTTAQAIEPPDHLQAKIWEKVRDNSLINSDITEETKSIPLPIEIQNQVNNSDKKDTAGVMRNKWAVAASILLIFSVGANLYWFSEKNKTQEQLSVFTKEKTATDEKIKAINQKLEVTANPDIQKIVMSGTEAHPDAKAVVFWDKAHHKVYLNAQNLPQAPAGKQYQLWAIADGKPVSAGLYTKEKDTNTSLASINKAQAFAITLENEGGSAVPTMENMYVLGNVL</sequence>
<dbReference type="GO" id="GO:0006417">
    <property type="term" value="P:regulation of translation"/>
    <property type="evidence" value="ECO:0007669"/>
    <property type="project" value="TreeGrafter"/>
</dbReference>
<evidence type="ECO:0000256" key="1">
    <source>
        <dbReference type="SAM" id="Phobius"/>
    </source>
</evidence>
<protein>
    <recommendedName>
        <fullName evidence="2">Anti-sigma K factor RskA C-terminal domain-containing protein</fullName>
    </recommendedName>
</protein>
<keyword evidence="1" id="KW-0812">Transmembrane</keyword>
<dbReference type="Proteomes" id="UP000028713">
    <property type="component" value="Unassembled WGS sequence"/>
</dbReference>
<feature type="transmembrane region" description="Helical" evidence="1">
    <location>
        <begin position="115"/>
        <end position="134"/>
    </location>
</feature>
<dbReference type="Pfam" id="PF10099">
    <property type="entry name" value="RskA_C"/>
    <property type="match status" value="1"/>
</dbReference>
<gene>
    <name evidence="3" type="ORF">IX39_03050</name>
</gene>
<evidence type="ECO:0000313" key="3">
    <source>
        <dbReference type="EMBL" id="KFE99656.1"/>
    </source>
</evidence>
<dbReference type="eggNOG" id="COG5343">
    <property type="taxonomic scope" value="Bacteria"/>
</dbReference>
<dbReference type="InterPro" id="IPR051474">
    <property type="entry name" value="Anti-sigma-K/W_factor"/>
</dbReference>